<feature type="region of interest" description="Disordered" evidence="16">
    <location>
        <begin position="1323"/>
        <end position="1344"/>
    </location>
</feature>
<dbReference type="SUPFAM" id="SSF81296">
    <property type="entry name" value="E set domains"/>
    <property type="match status" value="1"/>
</dbReference>
<dbReference type="FunFam" id="1.20.5.190:FF:000003">
    <property type="entry name" value="Calmodulin-binding transcription activator 2"/>
    <property type="match status" value="1"/>
</dbReference>
<keyword evidence="8" id="KW-0346">Stress response</keyword>
<keyword evidence="7" id="KW-0805">Transcription regulation</keyword>
<proteinExistence type="inferred from homology"/>
<comment type="subcellular location">
    <subcellularLocation>
        <location evidence="1">Nucleus</location>
    </subcellularLocation>
</comment>
<dbReference type="GO" id="GO:0009409">
    <property type="term" value="P:response to cold"/>
    <property type="evidence" value="ECO:0007669"/>
    <property type="project" value="UniProtKB-ARBA"/>
</dbReference>
<dbReference type="CDD" id="cd02440">
    <property type="entry name" value="AdoMet_MTases"/>
    <property type="match status" value="1"/>
</dbReference>
<keyword evidence="5" id="KW-0106">Calcium</keyword>
<feature type="domain" description="CG-1" evidence="18">
    <location>
        <begin position="311"/>
        <end position="437"/>
    </location>
</feature>
<dbReference type="SUPFAM" id="SSF53335">
    <property type="entry name" value="S-adenosyl-L-methionine-dependent methyltransferases"/>
    <property type="match status" value="1"/>
</dbReference>
<evidence type="ECO:0000256" key="15">
    <source>
        <dbReference type="PROSITE-ProRule" id="PRU00023"/>
    </source>
</evidence>
<keyword evidence="10" id="KW-0175">Coiled coil</keyword>
<dbReference type="GO" id="GO:0008757">
    <property type="term" value="F:S-adenosylmethionine-dependent methyltransferase activity"/>
    <property type="evidence" value="ECO:0007669"/>
    <property type="project" value="InterPro"/>
</dbReference>
<sequence length="1344" mass="151316">MTMGTTTTTQAYGEPWYWDNRYANESGSFDWYQKYQSLAPLINLYVPRHPNQRNRILVVGCGNSAFSEGMADDGYEEVVSIDISSVVIQAMQTKYSNRPHLKYLQMDVRDMSAFETASFDAVVDKGTLDSLLVSADNPSASFLFVLSLLRIFIYFSVVSIFFCAKCGSNSRQNATEMLEEVWRVLKDKGVYVLITYGAPLYRLRLLRESCSWMIKLHVIEKLSCEDKSEPPIWDLTNPVPLNDDGSSTEELLGNNPDVHYIYVCTKALRMNCQSIEEDENLQPPVEFSVTRSGEIDSDLLVWFFALRLFDLAQILQEAKNRWLRPAEICEILRNYRHFELTTDPPVRPPAGSLYLFDRKALRYFRKDGHRWRKKKDGKTVKEAHEKLKAGSVDVLHCYYAHGEDNANFQRRSYWMLDTHLQHIVLVHYRNVEEANSAARMVQTSFGSSPLQTSFASSPVHTSFASSPNRVELGGQTLSKEFEDVDSRRDAGTSSVEQPMFGSFSHNASLLPQQVGGFPESFRDPSSTWYGGPKFDHGTGLSAWQGMDSSMRNEHIMHGQNLFVEEPNRADFITLKLTDAKVDAHSGVKDVTCEDRLTTNIDVQIVSAPSQREDQVPKEHDFNVLHPQVQDYSDPQIVVTPSNQVEENRDCRVRNEPVELKKLDSFGRWMDKEIGVDCDDSLMASDSGNYWSTFDAESGDKEVSSLSHHMQLDIESLGPSLSQEQLFTISDFSPDWAYSGTETKVLIVGSFLGSKKDCAETNWGCMFGEIEVSAEILSNNAIRCQTPLHAPGRVPFYVTCRNRLACSEIREFEYREKPIGIAINRLRDDELRFQIRLAKLLSLGSERKWLICAVPDCDQCKLKSSIFSMRSNSESDWETIDGASVACESDHLSRRDVLIQNLLKDRLCEWLVCKIHEGGKGTHVLDNEGQGVLHLTGALGYEWAIGPIIAAGVSPNFRDAHGRTGLHWASYFGREETVIALLRLGAAPGAVEDPTSVFPGGQTAADLASSRGHKGIAGYLAEVDLTSHLELLTMNENRMNNVTATIAAEKAKQTAEVSASDVAVDEQHFLKNPIAAVRKSAHAAALIQEAFRARSFRQRQLTKSRTDISEVQSQDLVARRSLKRVQKFAHYEDYLHVAAALKIQQNYRGWKGRKDYLKIRDRIVKIQAHVRGHQVRKNYKKVLWSVGILEKVILRWRRKGTGLRGFRVEGPTEDASSEVKKNDDYEFLSVGRKQKFAGVEKALARVKSMARQPEAREQYMRLLSNFEKLEMADGENQASNQNESSDEKVIDEVLRALNEGVAKLVAGVAGEVEAEGLVVVEDRGVDGAVEEGEDSVGGGRDRRRE</sequence>
<feature type="repeat" description="ANK" evidence="15">
    <location>
        <begin position="960"/>
        <end position="992"/>
    </location>
</feature>
<dbReference type="SUPFAM" id="SSF48403">
    <property type="entry name" value="Ankyrin repeat"/>
    <property type="match status" value="1"/>
</dbReference>
<keyword evidence="12" id="KW-0010">Activator</keyword>
<reference evidence="19 20" key="1">
    <citation type="submission" date="2018-10" db="EMBL/GenBank/DDBJ databases">
        <title>A high-quality apple genome assembly.</title>
        <authorList>
            <person name="Hu J."/>
        </authorList>
    </citation>
    <scope>NUCLEOTIDE SEQUENCE [LARGE SCALE GENOMIC DNA]</scope>
    <source>
        <strain evidence="20">cv. HFTH1</strain>
        <tissue evidence="19">Young leaf</tissue>
    </source>
</reference>
<dbReference type="InterPro" id="IPR036770">
    <property type="entry name" value="Ankyrin_rpt-contain_sf"/>
</dbReference>
<dbReference type="InterPro" id="IPR027417">
    <property type="entry name" value="P-loop_NTPase"/>
</dbReference>
<evidence type="ECO:0000256" key="5">
    <source>
        <dbReference type="ARBA" id="ARBA00022837"/>
    </source>
</evidence>
<evidence type="ECO:0000256" key="4">
    <source>
        <dbReference type="ARBA" id="ARBA00022737"/>
    </source>
</evidence>
<evidence type="ECO:0000256" key="1">
    <source>
        <dbReference type="ARBA" id="ARBA00004123"/>
    </source>
</evidence>
<evidence type="ECO:0000256" key="11">
    <source>
        <dbReference type="ARBA" id="ARBA00023125"/>
    </source>
</evidence>
<evidence type="ECO:0000256" key="13">
    <source>
        <dbReference type="ARBA" id="ARBA00023163"/>
    </source>
</evidence>
<comment type="similarity">
    <text evidence="2">Belongs to the CAMTA family.</text>
</comment>
<organism evidence="19 20">
    <name type="scientific">Malus domestica</name>
    <name type="common">Apple</name>
    <name type="synonym">Pyrus malus</name>
    <dbReference type="NCBI Taxonomy" id="3750"/>
    <lineage>
        <taxon>Eukaryota</taxon>
        <taxon>Viridiplantae</taxon>
        <taxon>Streptophyta</taxon>
        <taxon>Embryophyta</taxon>
        <taxon>Tracheophyta</taxon>
        <taxon>Spermatophyta</taxon>
        <taxon>Magnoliopsida</taxon>
        <taxon>eudicotyledons</taxon>
        <taxon>Gunneridae</taxon>
        <taxon>Pentapetalae</taxon>
        <taxon>rosids</taxon>
        <taxon>fabids</taxon>
        <taxon>Rosales</taxon>
        <taxon>Rosaceae</taxon>
        <taxon>Amygdaloideae</taxon>
        <taxon>Maleae</taxon>
        <taxon>Malus</taxon>
    </lineage>
</organism>
<dbReference type="Proteomes" id="UP000290289">
    <property type="component" value="Chromosome 13"/>
</dbReference>
<keyword evidence="9 15" id="KW-0040">ANK repeat</keyword>
<keyword evidence="17" id="KW-1133">Transmembrane helix</keyword>
<dbReference type="InterPro" id="IPR029063">
    <property type="entry name" value="SAM-dependent_MTases_sf"/>
</dbReference>
<dbReference type="PANTHER" id="PTHR23335">
    <property type="entry name" value="CALMODULIN-BINDING TRANSCRIPTION ACTIVATOR CAMTA"/>
    <property type="match status" value="1"/>
</dbReference>
<evidence type="ECO:0000256" key="6">
    <source>
        <dbReference type="ARBA" id="ARBA00022860"/>
    </source>
</evidence>
<evidence type="ECO:0000256" key="2">
    <source>
        <dbReference type="ARBA" id="ARBA00008267"/>
    </source>
</evidence>
<dbReference type="InterPro" id="IPR000048">
    <property type="entry name" value="IQ_motif_EF-hand-BS"/>
</dbReference>
<dbReference type="InterPro" id="IPR002909">
    <property type="entry name" value="IPT_dom"/>
</dbReference>
<dbReference type="FunFam" id="2.60.40.10:FF:000314">
    <property type="entry name" value="Calmodulin-binding transcription activator 2"/>
    <property type="match status" value="1"/>
</dbReference>
<keyword evidence="17" id="KW-0472">Membrane</keyword>
<feature type="transmembrane region" description="Helical" evidence="17">
    <location>
        <begin position="142"/>
        <end position="162"/>
    </location>
</feature>
<keyword evidence="4" id="KW-0677">Repeat</keyword>
<evidence type="ECO:0000256" key="3">
    <source>
        <dbReference type="ARBA" id="ARBA00022553"/>
    </source>
</evidence>
<dbReference type="PROSITE" id="PS50297">
    <property type="entry name" value="ANK_REP_REGION"/>
    <property type="match status" value="1"/>
</dbReference>
<keyword evidence="17" id="KW-0812">Transmembrane</keyword>
<comment type="caution">
    <text evidence="19">The sequence shown here is derived from an EMBL/GenBank/DDBJ whole genome shotgun (WGS) entry which is preliminary data.</text>
</comment>
<dbReference type="Gene3D" id="1.25.40.20">
    <property type="entry name" value="Ankyrin repeat-containing domain"/>
    <property type="match status" value="1"/>
</dbReference>
<dbReference type="Gene3D" id="3.40.50.150">
    <property type="entry name" value="Vaccinia Virus protein VP39"/>
    <property type="match status" value="1"/>
</dbReference>
<name>A0A498I8I6_MALDO</name>
<evidence type="ECO:0000256" key="17">
    <source>
        <dbReference type="SAM" id="Phobius"/>
    </source>
</evidence>
<keyword evidence="6" id="KW-0112">Calmodulin-binding</keyword>
<dbReference type="SUPFAM" id="SSF52540">
    <property type="entry name" value="P-loop containing nucleoside triphosphate hydrolases"/>
    <property type="match status" value="1"/>
</dbReference>
<dbReference type="GO" id="GO:0006357">
    <property type="term" value="P:regulation of transcription by RNA polymerase II"/>
    <property type="evidence" value="ECO:0007669"/>
    <property type="project" value="TreeGrafter"/>
</dbReference>
<dbReference type="PANTHER" id="PTHR23335:SF0">
    <property type="entry name" value="CALMODULIN-BINDING TRANSCRIPTION ACTIVATOR 2-LIKE ISOFORM X1"/>
    <property type="match status" value="1"/>
</dbReference>
<evidence type="ECO:0000256" key="14">
    <source>
        <dbReference type="ARBA" id="ARBA00023242"/>
    </source>
</evidence>
<dbReference type="Pfam" id="PF03859">
    <property type="entry name" value="CG-1"/>
    <property type="match status" value="1"/>
</dbReference>
<accession>A0A498I8I6</accession>
<keyword evidence="11" id="KW-0238">DNA-binding</keyword>
<evidence type="ECO:0000256" key="8">
    <source>
        <dbReference type="ARBA" id="ARBA00023016"/>
    </source>
</evidence>
<dbReference type="Gene3D" id="2.60.40.10">
    <property type="entry name" value="Immunoglobulins"/>
    <property type="match status" value="1"/>
</dbReference>
<keyword evidence="20" id="KW-1185">Reference proteome</keyword>
<keyword evidence="13" id="KW-0804">Transcription</keyword>
<evidence type="ECO:0000256" key="10">
    <source>
        <dbReference type="ARBA" id="ARBA00023054"/>
    </source>
</evidence>
<dbReference type="Pfam" id="PF01833">
    <property type="entry name" value="TIG"/>
    <property type="match status" value="1"/>
</dbReference>
<dbReference type="EMBL" id="RDQH01000339">
    <property type="protein sequence ID" value="RXH80078.1"/>
    <property type="molecule type" value="Genomic_DNA"/>
</dbReference>
<dbReference type="InterPro" id="IPR013783">
    <property type="entry name" value="Ig-like_fold"/>
</dbReference>
<dbReference type="SMART" id="SM01076">
    <property type="entry name" value="CG-1"/>
    <property type="match status" value="1"/>
</dbReference>
<dbReference type="PROSITE" id="PS50096">
    <property type="entry name" value="IQ"/>
    <property type="match status" value="2"/>
</dbReference>
<dbReference type="InterPro" id="IPR005559">
    <property type="entry name" value="CG-1_dom"/>
</dbReference>
<keyword evidence="3" id="KW-0597">Phosphoprotein</keyword>
<evidence type="ECO:0000313" key="19">
    <source>
        <dbReference type="EMBL" id="RXH80078.1"/>
    </source>
</evidence>
<dbReference type="Pfam" id="PF00612">
    <property type="entry name" value="IQ"/>
    <property type="match status" value="2"/>
</dbReference>
<keyword evidence="14" id="KW-0539">Nucleus</keyword>
<dbReference type="SMART" id="SM00015">
    <property type="entry name" value="IQ"/>
    <property type="match status" value="3"/>
</dbReference>
<dbReference type="SMART" id="SM00248">
    <property type="entry name" value="ANK"/>
    <property type="match status" value="2"/>
</dbReference>
<dbReference type="CDD" id="cd00102">
    <property type="entry name" value="IPT"/>
    <property type="match status" value="1"/>
</dbReference>
<evidence type="ECO:0000259" key="18">
    <source>
        <dbReference type="PROSITE" id="PS51437"/>
    </source>
</evidence>
<dbReference type="InterPro" id="IPR002110">
    <property type="entry name" value="Ankyrin_rpt"/>
</dbReference>
<dbReference type="GO" id="GO:0003712">
    <property type="term" value="F:transcription coregulator activity"/>
    <property type="evidence" value="ECO:0007669"/>
    <property type="project" value="TreeGrafter"/>
</dbReference>
<dbReference type="PROSITE" id="PS50088">
    <property type="entry name" value="ANK_REPEAT"/>
    <property type="match status" value="1"/>
</dbReference>
<evidence type="ECO:0000313" key="20">
    <source>
        <dbReference type="Proteomes" id="UP000290289"/>
    </source>
</evidence>
<dbReference type="InterPro" id="IPR014756">
    <property type="entry name" value="Ig_E-set"/>
</dbReference>
<evidence type="ECO:0000256" key="9">
    <source>
        <dbReference type="ARBA" id="ARBA00023043"/>
    </source>
</evidence>
<dbReference type="Pfam" id="PF08241">
    <property type="entry name" value="Methyltransf_11"/>
    <property type="match status" value="1"/>
</dbReference>
<evidence type="ECO:0000256" key="12">
    <source>
        <dbReference type="ARBA" id="ARBA00023159"/>
    </source>
</evidence>
<dbReference type="PROSITE" id="PS51437">
    <property type="entry name" value="CG_1"/>
    <property type="match status" value="1"/>
</dbReference>
<evidence type="ECO:0000256" key="7">
    <source>
        <dbReference type="ARBA" id="ARBA00023015"/>
    </source>
</evidence>
<dbReference type="GO" id="GO:0005516">
    <property type="term" value="F:calmodulin binding"/>
    <property type="evidence" value="ECO:0007669"/>
    <property type="project" value="UniProtKB-KW"/>
</dbReference>
<dbReference type="Gene3D" id="1.20.5.190">
    <property type="match status" value="1"/>
</dbReference>
<dbReference type="GO" id="GO:0005634">
    <property type="term" value="C:nucleus"/>
    <property type="evidence" value="ECO:0007669"/>
    <property type="project" value="UniProtKB-SubCell"/>
</dbReference>
<dbReference type="InterPro" id="IPR013216">
    <property type="entry name" value="Methyltransf_11"/>
</dbReference>
<gene>
    <name evidence="19" type="ORF">DVH24_041225</name>
</gene>
<evidence type="ECO:0000256" key="16">
    <source>
        <dbReference type="SAM" id="MobiDB-lite"/>
    </source>
</evidence>
<protein>
    <recommendedName>
        <fullName evidence="18">CG-1 domain-containing protein</fullName>
    </recommendedName>
</protein>
<dbReference type="GO" id="GO:0003690">
    <property type="term" value="F:double-stranded DNA binding"/>
    <property type="evidence" value="ECO:0007669"/>
    <property type="project" value="TreeGrafter"/>
</dbReference>